<feature type="transmembrane region" description="Helical" evidence="5">
    <location>
        <begin position="358"/>
        <end position="377"/>
    </location>
</feature>
<dbReference type="GO" id="GO:0016020">
    <property type="term" value="C:membrane"/>
    <property type="evidence" value="ECO:0007669"/>
    <property type="project" value="UniProtKB-SubCell"/>
</dbReference>
<keyword evidence="3 5" id="KW-1133">Transmembrane helix</keyword>
<dbReference type="EMBL" id="VWRR01000008">
    <property type="protein sequence ID" value="KAF6003108.1"/>
    <property type="molecule type" value="Genomic_DNA"/>
</dbReference>
<evidence type="ECO:0000256" key="3">
    <source>
        <dbReference type="ARBA" id="ARBA00022989"/>
    </source>
</evidence>
<evidence type="ECO:0000256" key="1">
    <source>
        <dbReference type="ARBA" id="ARBA00004141"/>
    </source>
</evidence>
<feature type="transmembrane region" description="Helical" evidence="5">
    <location>
        <begin position="108"/>
        <end position="124"/>
    </location>
</feature>
<proteinExistence type="predicted"/>
<name>A0A7J7IJA2_9RHOD</name>
<dbReference type="Pfam" id="PF03741">
    <property type="entry name" value="TerC"/>
    <property type="match status" value="1"/>
</dbReference>
<feature type="transmembrane region" description="Helical" evidence="5">
    <location>
        <begin position="169"/>
        <end position="191"/>
    </location>
</feature>
<organism evidence="6 7">
    <name type="scientific">Cyanidiococcus yangmingshanensis</name>
    <dbReference type="NCBI Taxonomy" id="2690220"/>
    <lineage>
        <taxon>Eukaryota</taxon>
        <taxon>Rhodophyta</taxon>
        <taxon>Bangiophyceae</taxon>
        <taxon>Cyanidiales</taxon>
        <taxon>Cyanidiaceae</taxon>
        <taxon>Cyanidiococcus</taxon>
    </lineage>
</organism>
<dbReference type="Proteomes" id="UP000530660">
    <property type="component" value="Unassembled WGS sequence"/>
</dbReference>
<evidence type="ECO:0000256" key="5">
    <source>
        <dbReference type="SAM" id="Phobius"/>
    </source>
</evidence>
<keyword evidence="4 5" id="KW-0472">Membrane</keyword>
<dbReference type="OrthoDB" id="417520at2759"/>
<keyword evidence="7" id="KW-1185">Reference proteome</keyword>
<comment type="caution">
    <text evidence="6">The sequence shown here is derived from an EMBL/GenBank/DDBJ whole genome shotgun (WGS) entry which is preliminary data.</text>
</comment>
<protein>
    <recommendedName>
        <fullName evidence="8">Integral membrane protein TerC</fullName>
    </recommendedName>
</protein>
<gene>
    <name evidence="6" type="ORF">F1559_004239</name>
</gene>
<evidence type="ECO:0000313" key="7">
    <source>
        <dbReference type="Proteomes" id="UP000530660"/>
    </source>
</evidence>
<reference evidence="6 7" key="1">
    <citation type="journal article" date="2020" name="J. Phycol.">
        <title>Comparative genome analysis reveals Cyanidiococcus gen. nov., a new extremophilic red algal genus sister to Cyanidioschyzon (Cyanidioschyzonaceae, Rhodophyta).</title>
        <authorList>
            <person name="Liu S.-L."/>
            <person name="Chiang Y.-R."/>
            <person name="Yoon H.S."/>
            <person name="Fu H.-Y."/>
        </authorList>
    </citation>
    <scope>NUCLEOTIDE SEQUENCE [LARGE SCALE GENOMIC DNA]</scope>
    <source>
        <strain evidence="6 7">THAL066</strain>
    </source>
</reference>
<dbReference type="AlphaFoldDB" id="A0A7J7IJA2"/>
<comment type="subcellular location">
    <subcellularLocation>
        <location evidence="1">Membrane</location>
        <topology evidence="1">Multi-pass membrane protein</topology>
    </subcellularLocation>
</comment>
<dbReference type="PANTHER" id="PTHR30238">
    <property type="entry name" value="MEMBRANE BOUND PREDICTED REDOX MODULATOR"/>
    <property type="match status" value="1"/>
</dbReference>
<sequence length="384" mass="42163">MPCMLLFRECFVQIGSGGLVAGKIHRTGNWRGIACRVKPPRLRRNHERQLSLWSVRQREPHLRNDRALDGSSPTAENLLQAKVNGKQANSEAKLSDERPVTNWDRQRTALSVAAGVLVGLIFFGTKGTDRGMEYLAAYFVEQSLSVDNLFVFILLFRFFRVPKHLQEKVLSYGILGAAGFRGLFIFAGVALMERFRAISLVFATILLTSSGRILWSALREAGNDVADEHADMSQNAVVRAVTAVLPVADDYDGNRFFTRLDGGKVVATPLLLVLICVELTDVIFALDSVPACLGISRDPLVVYASNMMAIVGLRSWFFVVQEVIRSFRYIEQTLAAVLGLIGSKLALGFFGYEADATLSLSVILGTLAIGYSAGLVFPGANNNR</sequence>
<dbReference type="InterPro" id="IPR005496">
    <property type="entry name" value="Integral_membrane_TerC"/>
</dbReference>
<evidence type="ECO:0000256" key="4">
    <source>
        <dbReference type="ARBA" id="ARBA00023136"/>
    </source>
</evidence>
<accession>A0A7J7IJA2</accession>
<feature type="transmembrane region" description="Helical" evidence="5">
    <location>
        <begin position="332"/>
        <end position="352"/>
    </location>
</feature>
<feature type="transmembrane region" description="Helical" evidence="5">
    <location>
        <begin position="265"/>
        <end position="286"/>
    </location>
</feature>
<evidence type="ECO:0000256" key="2">
    <source>
        <dbReference type="ARBA" id="ARBA00022692"/>
    </source>
</evidence>
<evidence type="ECO:0000313" key="6">
    <source>
        <dbReference type="EMBL" id="KAF6003108.1"/>
    </source>
</evidence>
<feature type="transmembrane region" description="Helical" evidence="5">
    <location>
        <begin position="301"/>
        <end position="320"/>
    </location>
</feature>
<keyword evidence="2 5" id="KW-0812">Transmembrane</keyword>
<dbReference type="NCBIfam" id="TIGR03718">
    <property type="entry name" value="R_switched_Alx"/>
    <property type="match status" value="1"/>
</dbReference>
<dbReference type="InterPro" id="IPR022369">
    <property type="entry name" value="Integral_membrane_TerC_rswitch"/>
</dbReference>
<dbReference type="PANTHER" id="PTHR30238:SF0">
    <property type="entry name" value="THYLAKOID MEMBRANE PROTEIN TERC, CHLOROPLASTIC"/>
    <property type="match status" value="1"/>
</dbReference>
<feature type="transmembrane region" description="Helical" evidence="5">
    <location>
        <begin position="136"/>
        <end position="157"/>
    </location>
</feature>
<evidence type="ECO:0008006" key="8">
    <source>
        <dbReference type="Google" id="ProtNLM"/>
    </source>
</evidence>
<feature type="transmembrane region" description="Helical" evidence="5">
    <location>
        <begin position="197"/>
        <end position="215"/>
    </location>
</feature>